<proteinExistence type="predicted"/>
<dbReference type="GO" id="GO:0005938">
    <property type="term" value="C:cell cortex"/>
    <property type="evidence" value="ECO:0007669"/>
    <property type="project" value="TreeGrafter"/>
</dbReference>
<dbReference type="InterPro" id="IPR057507">
    <property type="entry name" value="Sha_B-like_N"/>
</dbReference>
<evidence type="ECO:0000313" key="4">
    <source>
        <dbReference type="Proteomes" id="UP000051574"/>
    </source>
</evidence>
<evidence type="ECO:0000313" key="3">
    <source>
        <dbReference type="EMBL" id="KRT86110.1"/>
    </source>
</evidence>
<accession>A0A0T6BFT5</accession>
<reference evidence="3 4" key="1">
    <citation type="submission" date="2015-09" db="EMBL/GenBank/DDBJ databases">
        <title>Draft genome of the scarab beetle Oryctes borbonicus.</title>
        <authorList>
            <person name="Meyer J.M."/>
            <person name="Markov G.V."/>
            <person name="Baskaran P."/>
            <person name="Herrmann M."/>
            <person name="Sommer R.J."/>
            <person name="Roedelsperger C."/>
        </authorList>
    </citation>
    <scope>NUCLEOTIDE SEQUENCE [LARGE SCALE GENOMIC DNA]</scope>
    <source>
        <strain evidence="3">OB123</strain>
        <tissue evidence="3">Whole animal</tissue>
    </source>
</reference>
<sequence length="111" mass="12429">RNVQAPMDFVWILTVLLLEVALPYDVYALLNFERSSIAAITRLNNGDTFQAKGVECDYDTCVGLSSGTAAISQYHRSEQGREACVCQCHSHLPAFREDLQICVDDIRGRFT</sequence>
<dbReference type="GO" id="GO:0035317">
    <property type="term" value="P:imaginal disc-derived wing hair organization"/>
    <property type="evidence" value="ECO:0007669"/>
    <property type="project" value="TreeGrafter"/>
</dbReference>
<dbReference type="Proteomes" id="UP000051574">
    <property type="component" value="Unassembled WGS sequence"/>
</dbReference>
<dbReference type="PANTHER" id="PTHR39387:SF1">
    <property type="entry name" value="SHAVENOID, ISOFORM B"/>
    <property type="match status" value="1"/>
</dbReference>
<gene>
    <name evidence="3" type="ORF">AMK59_2415</name>
</gene>
<feature type="chain" id="PRO_5006668634" description="Shavenoid isoform B-like N-terminal domain-containing protein" evidence="1">
    <location>
        <begin position="29"/>
        <end position="111"/>
    </location>
</feature>
<name>A0A0T6BFT5_9SCAR</name>
<dbReference type="AlphaFoldDB" id="A0A0T6BFT5"/>
<keyword evidence="4" id="KW-1185">Reference proteome</keyword>
<protein>
    <recommendedName>
        <fullName evidence="2">Shavenoid isoform B-like N-terminal domain-containing protein</fullName>
    </recommendedName>
</protein>
<comment type="caution">
    <text evidence="3">The sequence shown here is derived from an EMBL/GenBank/DDBJ whole genome shotgun (WGS) entry which is preliminary data.</text>
</comment>
<feature type="domain" description="Shavenoid isoform B-like N-terminal" evidence="2">
    <location>
        <begin position="39"/>
        <end position="106"/>
    </location>
</feature>
<dbReference type="EMBL" id="LJIG01000830">
    <property type="protein sequence ID" value="KRT86110.1"/>
    <property type="molecule type" value="Genomic_DNA"/>
</dbReference>
<dbReference type="PANTHER" id="PTHR39387">
    <property type="entry name" value="SHAVENOID, ISOFORM B"/>
    <property type="match status" value="1"/>
</dbReference>
<dbReference type="OrthoDB" id="6346242at2759"/>
<evidence type="ECO:0000259" key="2">
    <source>
        <dbReference type="Pfam" id="PF23328"/>
    </source>
</evidence>
<keyword evidence="1" id="KW-0732">Signal</keyword>
<feature type="signal peptide" evidence="1">
    <location>
        <begin position="1"/>
        <end position="28"/>
    </location>
</feature>
<dbReference type="Pfam" id="PF23328">
    <property type="entry name" value="Sha_B_N"/>
    <property type="match status" value="1"/>
</dbReference>
<feature type="non-terminal residue" evidence="3">
    <location>
        <position position="1"/>
    </location>
</feature>
<organism evidence="3 4">
    <name type="scientific">Oryctes borbonicus</name>
    <dbReference type="NCBI Taxonomy" id="1629725"/>
    <lineage>
        <taxon>Eukaryota</taxon>
        <taxon>Metazoa</taxon>
        <taxon>Ecdysozoa</taxon>
        <taxon>Arthropoda</taxon>
        <taxon>Hexapoda</taxon>
        <taxon>Insecta</taxon>
        <taxon>Pterygota</taxon>
        <taxon>Neoptera</taxon>
        <taxon>Endopterygota</taxon>
        <taxon>Coleoptera</taxon>
        <taxon>Polyphaga</taxon>
        <taxon>Scarabaeiformia</taxon>
        <taxon>Scarabaeidae</taxon>
        <taxon>Dynastinae</taxon>
        <taxon>Oryctes</taxon>
    </lineage>
</organism>
<evidence type="ECO:0000256" key="1">
    <source>
        <dbReference type="SAM" id="SignalP"/>
    </source>
</evidence>